<dbReference type="PANTHER" id="PTHR30404:SF0">
    <property type="entry name" value="N-ACETYLMURAMOYL-L-ALANINE AMIDASE AMIC"/>
    <property type="match status" value="1"/>
</dbReference>
<feature type="domain" description="MurNAc-LAA" evidence="2">
    <location>
        <begin position="82"/>
        <end position="197"/>
    </location>
</feature>
<dbReference type="SUPFAM" id="SSF53187">
    <property type="entry name" value="Zn-dependent exopeptidases"/>
    <property type="match status" value="1"/>
</dbReference>
<reference evidence="3" key="1">
    <citation type="journal article" date="2020" name="mSystems">
        <title>Genome- and Community-Level Interaction Insights into Carbon Utilization and Element Cycling Functions of Hydrothermarchaeota in Hydrothermal Sediment.</title>
        <authorList>
            <person name="Zhou Z."/>
            <person name="Liu Y."/>
            <person name="Xu W."/>
            <person name="Pan J."/>
            <person name="Luo Z.H."/>
            <person name="Li M."/>
        </authorList>
    </citation>
    <scope>NUCLEOTIDE SEQUENCE [LARGE SCALE GENOMIC DNA]</scope>
    <source>
        <strain evidence="3">SpSt-69</strain>
    </source>
</reference>
<evidence type="ECO:0000259" key="2">
    <source>
        <dbReference type="SMART" id="SM00646"/>
    </source>
</evidence>
<dbReference type="SMART" id="SM00646">
    <property type="entry name" value="Ami_3"/>
    <property type="match status" value="1"/>
</dbReference>
<protein>
    <submittedName>
        <fullName evidence="3">T9SS type A sorting domain-containing protein</fullName>
    </submittedName>
</protein>
<dbReference type="CDD" id="cd02696">
    <property type="entry name" value="MurNAc-LAA"/>
    <property type="match status" value="1"/>
</dbReference>
<keyword evidence="1" id="KW-0378">Hydrolase</keyword>
<dbReference type="InterPro" id="IPR026444">
    <property type="entry name" value="Secre_tail"/>
</dbReference>
<dbReference type="InterPro" id="IPR050695">
    <property type="entry name" value="N-acetylmuramoyl_amidase_3"/>
</dbReference>
<gene>
    <name evidence="3" type="ORF">ENU66_01835</name>
</gene>
<comment type="caution">
    <text evidence="3">The sequence shown here is derived from an EMBL/GenBank/DDBJ whole genome shotgun (WGS) entry which is preliminary data.</text>
</comment>
<accession>A0A7V4E3Y5</accession>
<dbReference type="GO" id="GO:0008745">
    <property type="term" value="F:N-acetylmuramoyl-L-alanine amidase activity"/>
    <property type="evidence" value="ECO:0007669"/>
    <property type="project" value="InterPro"/>
</dbReference>
<dbReference type="PANTHER" id="PTHR30404">
    <property type="entry name" value="N-ACETYLMURAMOYL-L-ALANINE AMIDASE"/>
    <property type="match status" value="1"/>
</dbReference>
<dbReference type="Gene3D" id="3.40.630.40">
    <property type="entry name" value="Zn-dependent exopeptidases"/>
    <property type="match status" value="1"/>
</dbReference>
<dbReference type="EMBL" id="DTDJ01000016">
    <property type="protein sequence ID" value="HGL17068.1"/>
    <property type="molecule type" value="Genomic_DNA"/>
</dbReference>
<sequence length="753" mass="84233">MKRFFPFTLLVFLVGPLFAWTVCLDPGHGGSDPGAVGTYYQEKQANLDVALKARTFMLQVPNITSVGMTRTTDVDVSLEARVNYANSNGFDRFISIHHNAYNGSVQGTETYCYTYGSSNSFNLRDSTHRELVRAYGYTDRGAKTADYYVLRNTTMPAILGEASFIDYAGSYNESWRFCYNWYAHVEKQAYAYTKGLCKHLNLAYPSFICHTNYPDSVNANTNFTVRDSFYIAPYQAPADVVFEIKSYSSGTVLYQERVSNLSSGYWVKTFGINPPISLPDSGYDYLVYFLAYVVPAGGNWNNRYTYVSTNLLPTKVKTSGTSQDTSYIVYKNYPTEVYACSTFTVQESLYIAPSQAPADLIFEIKHRASGNVLYSERVSNLGSGYWIKTFGLNPPISLPDSGYDYQVYFLSVLTPPGGGWSNRYTYASTYSNPTTVRTNPQVDTSYIVLVSYPDTIIGDSSFIVSCSLYIASAQSPADLVFEVKDRNTGEVLSSQRFASLPVGEHLIQICDTVPDQGVDKTVYFVGILAPPGGGWSNRYTYGSTYADPSVLLANSRIWYLAYPDTVYFESTYTLVETLYVASFQAPADLIIEVKEHSTGTVLRSRRYTNLAHGAYRIEFVDTVNYSALTDSLIYFLSVLTPPGGGWSQRYTFASTYVTPTVVVRQTPYGEDSPLSASDLKIYNQGKKLIVKANRTLKDLTLEVHDVMGRLVERVELNGKSEVEINLKVEKGVYFFRLTQGNKIIKNGKFVVFN</sequence>
<dbReference type="AlphaFoldDB" id="A0A7V4E3Y5"/>
<dbReference type="InterPro" id="IPR002508">
    <property type="entry name" value="MurNAc-LAA_cat"/>
</dbReference>
<dbReference type="GO" id="GO:0030288">
    <property type="term" value="C:outer membrane-bounded periplasmic space"/>
    <property type="evidence" value="ECO:0007669"/>
    <property type="project" value="TreeGrafter"/>
</dbReference>
<evidence type="ECO:0000256" key="1">
    <source>
        <dbReference type="ARBA" id="ARBA00022801"/>
    </source>
</evidence>
<proteinExistence type="predicted"/>
<organism evidence="3">
    <name type="scientific">candidate division WOR-3 bacterium</name>
    <dbReference type="NCBI Taxonomy" id="2052148"/>
    <lineage>
        <taxon>Bacteria</taxon>
        <taxon>Bacteria division WOR-3</taxon>
    </lineage>
</organism>
<dbReference type="NCBIfam" id="TIGR04183">
    <property type="entry name" value="Por_Secre_tail"/>
    <property type="match status" value="1"/>
</dbReference>
<dbReference type="Pfam" id="PF01520">
    <property type="entry name" value="Amidase_3"/>
    <property type="match status" value="1"/>
</dbReference>
<evidence type="ECO:0000313" key="3">
    <source>
        <dbReference type="EMBL" id="HGL17068.1"/>
    </source>
</evidence>
<name>A0A7V4E3Y5_UNCW3</name>
<dbReference type="GO" id="GO:0009253">
    <property type="term" value="P:peptidoglycan catabolic process"/>
    <property type="evidence" value="ECO:0007669"/>
    <property type="project" value="InterPro"/>
</dbReference>